<keyword evidence="2" id="KW-1185">Reference proteome</keyword>
<dbReference type="GeneID" id="75913153"/>
<evidence type="ECO:0000313" key="1">
    <source>
        <dbReference type="EMBL" id="KAI8581233.1"/>
    </source>
</evidence>
<protein>
    <submittedName>
        <fullName evidence="1">Uncharacterized protein</fullName>
    </submittedName>
</protein>
<reference evidence="1" key="1">
    <citation type="submission" date="2021-06" db="EMBL/GenBank/DDBJ databases">
        <authorList>
            <consortium name="DOE Joint Genome Institute"/>
            <person name="Mondo S.J."/>
            <person name="Amses K.R."/>
            <person name="Simmons D.R."/>
            <person name="Longcore J.E."/>
            <person name="Seto K."/>
            <person name="Alves G.H."/>
            <person name="Bonds A.E."/>
            <person name="Quandt C.A."/>
            <person name="Davis W.J."/>
            <person name="Chang Y."/>
            <person name="Letcher P.M."/>
            <person name="Powell M.J."/>
            <person name="Kuo A."/>
            <person name="Labutti K."/>
            <person name="Pangilinan J."/>
            <person name="Andreopoulos W."/>
            <person name="Tritt A."/>
            <person name="Riley R."/>
            <person name="Hundley H."/>
            <person name="Johnson J."/>
            <person name="Lipzen A."/>
            <person name="Barry K."/>
            <person name="Berbee M.L."/>
            <person name="Buchler N.E."/>
            <person name="Grigoriev I.V."/>
            <person name="Spatafora J.W."/>
            <person name="Stajich J.E."/>
            <person name="James T.Y."/>
        </authorList>
    </citation>
    <scope>NUCLEOTIDE SEQUENCE</scope>
    <source>
        <strain evidence="1">AG</strain>
    </source>
</reference>
<dbReference type="RefSeq" id="XP_051446237.1">
    <property type="nucleotide sequence ID" value="XM_051587808.1"/>
</dbReference>
<dbReference type="Proteomes" id="UP001206595">
    <property type="component" value="Unassembled WGS sequence"/>
</dbReference>
<gene>
    <name evidence="1" type="ORF">K450DRAFT_233742</name>
</gene>
<dbReference type="AlphaFoldDB" id="A0AAD5EC46"/>
<name>A0AAD5EC46_UMBRA</name>
<accession>A0AAD5EC46</accession>
<organism evidence="1 2">
    <name type="scientific">Umbelopsis ramanniana AG</name>
    <dbReference type="NCBI Taxonomy" id="1314678"/>
    <lineage>
        <taxon>Eukaryota</taxon>
        <taxon>Fungi</taxon>
        <taxon>Fungi incertae sedis</taxon>
        <taxon>Mucoromycota</taxon>
        <taxon>Mucoromycotina</taxon>
        <taxon>Umbelopsidomycetes</taxon>
        <taxon>Umbelopsidales</taxon>
        <taxon>Umbelopsidaceae</taxon>
        <taxon>Umbelopsis</taxon>
    </lineage>
</organism>
<evidence type="ECO:0000313" key="2">
    <source>
        <dbReference type="Proteomes" id="UP001206595"/>
    </source>
</evidence>
<reference evidence="1" key="2">
    <citation type="journal article" date="2022" name="Proc. Natl. Acad. Sci. U.S.A.">
        <title>Diploid-dominant life cycles characterize the early evolution of Fungi.</title>
        <authorList>
            <person name="Amses K.R."/>
            <person name="Simmons D.R."/>
            <person name="Longcore J.E."/>
            <person name="Mondo S.J."/>
            <person name="Seto K."/>
            <person name="Jeronimo G.H."/>
            <person name="Bonds A.E."/>
            <person name="Quandt C.A."/>
            <person name="Davis W.J."/>
            <person name="Chang Y."/>
            <person name="Federici B.A."/>
            <person name="Kuo A."/>
            <person name="LaButti K."/>
            <person name="Pangilinan J."/>
            <person name="Andreopoulos W."/>
            <person name="Tritt A."/>
            <person name="Riley R."/>
            <person name="Hundley H."/>
            <person name="Johnson J."/>
            <person name="Lipzen A."/>
            <person name="Barry K."/>
            <person name="Lang B.F."/>
            <person name="Cuomo C.A."/>
            <person name="Buchler N.E."/>
            <person name="Grigoriev I.V."/>
            <person name="Spatafora J.W."/>
            <person name="Stajich J.E."/>
            <person name="James T.Y."/>
        </authorList>
    </citation>
    <scope>NUCLEOTIDE SEQUENCE</scope>
    <source>
        <strain evidence="1">AG</strain>
    </source>
</reference>
<proteinExistence type="predicted"/>
<comment type="caution">
    <text evidence="1">The sequence shown here is derived from an EMBL/GenBank/DDBJ whole genome shotgun (WGS) entry which is preliminary data.</text>
</comment>
<dbReference type="EMBL" id="MU620907">
    <property type="protein sequence ID" value="KAI8581233.1"/>
    <property type="molecule type" value="Genomic_DNA"/>
</dbReference>
<sequence>MQEEKDCWNDVWSAGGRTGILYGSDCFRRVTPPPPCLFRFWYGELLLLFSPGNSSCVPAPKYLSWLVNYSVLFVQYKCKQKYNNNNKIKIKK</sequence>